<comment type="catalytic activity">
    <reaction evidence="6">
        <text>precorrin-5 + S-adenosyl-L-methionine + H2O = precorrin-6A + acetate + S-adenosyl-L-homocysteine + 2 H(+)</text>
        <dbReference type="Rhea" id="RHEA:18261"/>
        <dbReference type="ChEBI" id="CHEBI:15377"/>
        <dbReference type="ChEBI" id="CHEBI:15378"/>
        <dbReference type="ChEBI" id="CHEBI:30089"/>
        <dbReference type="ChEBI" id="CHEBI:57856"/>
        <dbReference type="ChEBI" id="CHEBI:59789"/>
        <dbReference type="ChEBI" id="CHEBI:77871"/>
        <dbReference type="ChEBI" id="CHEBI:77872"/>
        <dbReference type="EC" id="2.1.1.152"/>
    </reaction>
</comment>
<dbReference type="AlphaFoldDB" id="A0A366ELU5"/>
<comment type="caution">
    <text evidence="8">The sequence shown here is derived from an EMBL/GenBank/DDBJ whole genome shotgun (WGS) entry which is preliminary data.</text>
</comment>
<accession>A0A366ELU5</accession>
<dbReference type="InterPro" id="IPR000878">
    <property type="entry name" value="4pyrrol_Mease"/>
</dbReference>
<keyword evidence="9" id="KW-1185">Reference proteome</keyword>
<dbReference type="RefSeq" id="WP_113893518.1">
    <property type="nucleotide sequence ID" value="NZ_QNRK01000052.1"/>
</dbReference>
<evidence type="ECO:0000256" key="1">
    <source>
        <dbReference type="ARBA" id="ARBA00004953"/>
    </source>
</evidence>
<dbReference type="InterPro" id="IPR012797">
    <property type="entry name" value="CobF"/>
</dbReference>
<reference evidence="8 9" key="1">
    <citation type="submission" date="2018-06" db="EMBL/GenBank/DDBJ databases">
        <title>Genomic Encyclopedia of Type Strains, Phase IV (KMG-IV): sequencing the most valuable type-strain genomes for metagenomic binning, comparative biology and taxonomic classification.</title>
        <authorList>
            <person name="Goeker M."/>
        </authorList>
    </citation>
    <scope>NUCLEOTIDE SEQUENCE [LARGE SCALE GENOMIC DNA]</scope>
    <source>
        <strain evidence="8 9">DSM 24875</strain>
    </source>
</reference>
<dbReference type="PIRSF" id="PIRSF036525">
    <property type="entry name" value="CobF"/>
    <property type="match status" value="1"/>
</dbReference>
<proteinExistence type="predicted"/>
<dbReference type="InterPro" id="IPR014777">
    <property type="entry name" value="4pyrrole_Mease_sub1"/>
</dbReference>
<dbReference type="GO" id="GO:0043819">
    <property type="term" value="F:precorrin-6A synthase (deacetylating) activity"/>
    <property type="evidence" value="ECO:0007669"/>
    <property type="project" value="UniProtKB-EC"/>
</dbReference>
<dbReference type="EC" id="2.1.1.152" evidence="6"/>
<dbReference type="GO" id="GO:0032259">
    <property type="term" value="P:methylation"/>
    <property type="evidence" value="ECO:0007669"/>
    <property type="project" value="UniProtKB-KW"/>
</dbReference>
<dbReference type="PANTHER" id="PTHR43467">
    <property type="entry name" value="COBALT-PRECORRIN-2 C(20)-METHYLTRANSFERASE"/>
    <property type="match status" value="1"/>
</dbReference>
<protein>
    <recommendedName>
        <fullName evidence="6">Precorrin-6A synthase [deacetylating]</fullName>
        <ecNumber evidence="6">2.1.1.152</ecNumber>
    </recommendedName>
</protein>
<evidence type="ECO:0000256" key="4">
    <source>
        <dbReference type="ARBA" id="ARBA00022679"/>
    </source>
</evidence>
<keyword evidence="3 6" id="KW-0489">Methyltransferase</keyword>
<dbReference type="Proteomes" id="UP000253529">
    <property type="component" value="Unassembled WGS sequence"/>
</dbReference>
<comment type="pathway">
    <text evidence="1">Cofactor biosynthesis; adenosylcobalamin biosynthesis.</text>
</comment>
<comment type="function">
    <text evidence="6">Catalyzes the methylation of C-1 in precorrin-5 and the subsequent extrusion of acetic acid from the resulting intermediate to form cobalt-precorrin-6A.</text>
</comment>
<name>A0A366ELU5_9HYPH</name>
<dbReference type="EMBL" id="QNRK01000052">
    <property type="protein sequence ID" value="RBP02449.1"/>
    <property type="molecule type" value="Genomic_DNA"/>
</dbReference>
<organism evidence="8 9">
    <name type="scientific">Roseiarcus fermentans</name>
    <dbReference type="NCBI Taxonomy" id="1473586"/>
    <lineage>
        <taxon>Bacteria</taxon>
        <taxon>Pseudomonadati</taxon>
        <taxon>Pseudomonadota</taxon>
        <taxon>Alphaproteobacteria</taxon>
        <taxon>Hyphomicrobiales</taxon>
        <taxon>Roseiarcaceae</taxon>
        <taxon>Roseiarcus</taxon>
    </lineage>
</organism>
<dbReference type="OrthoDB" id="9787471at2"/>
<evidence type="ECO:0000256" key="2">
    <source>
        <dbReference type="ARBA" id="ARBA00022573"/>
    </source>
</evidence>
<dbReference type="SUPFAM" id="SSF53790">
    <property type="entry name" value="Tetrapyrrole methylase"/>
    <property type="match status" value="1"/>
</dbReference>
<dbReference type="GO" id="GO:0009236">
    <property type="term" value="P:cobalamin biosynthetic process"/>
    <property type="evidence" value="ECO:0007669"/>
    <property type="project" value="UniProtKB-KW"/>
</dbReference>
<sequence length="265" mass="28856">MRTLYLIGMGPGGPEYLTTQAIEALRKVDVFFILEKQGRGKDALAEARLRILDAWRGPGNYRVVKAPSPPRDRATEDYLDVVADWHARKAEILADLIAEHLSEGEAGGVLVWGDPALYDSSISILRKLQDDGRVQIALQVIPAVSSLHLLAARHAIPLHAIGGELLVTTARRLLAGAARGHDAVAVMLDSNAAFNTIDPEDFDIYWGAYLGTEHEIVASGPLREVGPALAETVAREKQRHGWILDIYLLRRGGAKPSIDPVEAGR</sequence>
<evidence type="ECO:0000256" key="5">
    <source>
        <dbReference type="ARBA" id="ARBA00022691"/>
    </source>
</evidence>
<evidence type="ECO:0000256" key="6">
    <source>
        <dbReference type="PIRNR" id="PIRNR036525"/>
    </source>
</evidence>
<evidence type="ECO:0000259" key="7">
    <source>
        <dbReference type="Pfam" id="PF00590"/>
    </source>
</evidence>
<dbReference type="Gene3D" id="3.30.950.10">
    <property type="entry name" value="Methyltransferase, Cobalt-precorrin-4 Transmethylase, Domain 2"/>
    <property type="match status" value="1"/>
</dbReference>
<dbReference type="Gene3D" id="3.40.1010.10">
    <property type="entry name" value="Cobalt-precorrin-4 Transmethylase, Domain 1"/>
    <property type="match status" value="1"/>
</dbReference>
<dbReference type="NCBIfam" id="TIGR02434">
    <property type="entry name" value="CobF"/>
    <property type="match status" value="1"/>
</dbReference>
<keyword evidence="2" id="KW-0169">Cobalamin biosynthesis</keyword>
<keyword evidence="5 6" id="KW-0949">S-adenosyl-L-methionine</keyword>
<dbReference type="InterPro" id="IPR014776">
    <property type="entry name" value="4pyrrole_Mease_sub2"/>
</dbReference>
<dbReference type="PANTHER" id="PTHR43467:SF1">
    <property type="entry name" value="PRECORRIN-6A SYNTHASE [DEACETYLATING]"/>
    <property type="match status" value="1"/>
</dbReference>
<gene>
    <name evidence="8" type="ORF">DFR50_15239</name>
</gene>
<evidence type="ECO:0000313" key="9">
    <source>
        <dbReference type="Proteomes" id="UP000253529"/>
    </source>
</evidence>
<keyword evidence="4 6" id="KW-0808">Transferase</keyword>
<dbReference type="InterPro" id="IPR035996">
    <property type="entry name" value="4pyrrol_Methylase_sf"/>
</dbReference>
<feature type="domain" description="Tetrapyrrole methylase" evidence="7">
    <location>
        <begin position="3"/>
        <end position="225"/>
    </location>
</feature>
<dbReference type="Pfam" id="PF00590">
    <property type="entry name" value="TP_methylase"/>
    <property type="match status" value="1"/>
</dbReference>
<evidence type="ECO:0000313" key="8">
    <source>
        <dbReference type="EMBL" id="RBP02449.1"/>
    </source>
</evidence>
<dbReference type="CDD" id="cd11643">
    <property type="entry name" value="Precorrin-6A-synthase"/>
    <property type="match status" value="1"/>
</dbReference>
<evidence type="ECO:0000256" key="3">
    <source>
        <dbReference type="ARBA" id="ARBA00022603"/>
    </source>
</evidence>